<dbReference type="Proteomes" id="UP000232722">
    <property type="component" value="Unassembled WGS sequence"/>
</dbReference>
<evidence type="ECO:0000256" key="1">
    <source>
        <dbReference type="PROSITE-ProRule" id="PRU00042"/>
    </source>
</evidence>
<organism evidence="4 5">
    <name type="scientific">Rhizophagus irregularis</name>
    <dbReference type="NCBI Taxonomy" id="588596"/>
    <lineage>
        <taxon>Eukaryota</taxon>
        <taxon>Fungi</taxon>
        <taxon>Fungi incertae sedis</taxon>
        <taxon>Mucoromycota</taxon>
        <taxon>Glomeromycotina</taxon>
        <taxon>Glomeromycetes</taxon>
        <taxon>Glomerales</taxon>
        <taxon>Glomeraceae</taxon>
        <taxon>Rhizophagus</taxon>
    </lineage>
</organism>
<protein>
    <recommendedName>
        <fullName evidence="3">C2H2-type domain-containing protein</fullName>
    </recommendedName>
</protein>
<reference evidence="4 5" key="1">
    <citation type="submission" date="2016-04" db="EMBL/GenBank/DDBJ databases">
        <title>Genome analyses suggest a sexual origin of heterokaryosis in a supposedly ancient asexual fungus.</title>
        <authorList>
            <person name="Ropars J."/>
            <person name="Sedzielewska K."/>
            <person name="Noel J."/>
            <person name="Charron P."/>
            <person name="Farinelli L."/>
            <person name="Marton T."/>
            <person name="Kruger M."/>
            <person name="Pelin A."/>
            <person name="Brachmann A."/>
            <person name="Corradi N."/>
        </authorList>
    </citation>
    <scope>NUCLEOTIDE SEQUENCE [LARGE SCALE GENOMIC DNA]</scope>
    <source>
        <strain evidence="4 5">A5</strain>
    </source>
</reference>
<feature type="compositionally biased region" description="Low complexity" evidence="2">
    <location>
        <begin position="221"/>
        <end position="236"/>
    </location>
</feature>
<evidence type="ECO:0000256" key="2">
    <source>
        <dbReference type="SAM" id="MobiDB-lite"/>
    </source>
</evidence>
<dbReference type="SMART" id="SM00355">
    <property type="entry name" value="ZnF_C2H2"/>
    <property type="match status" value="1"/>
</dbReference>
<evidence type="ECO:0000313" key="4">
    <source>
        <dbReference type="EMBL" id="PKB98580.1"/>
    </source>
</evidence>
<evidence type="ECO:0000259" key="3">
    <source>
        <dbReference type="PROSITE" id="PS50157"/>
    </source>
</evidence>
<dbReference type="InterPro" id="IPR013087">
    <property type="entry name" value="Znf_C2H2_type"/>
</dbReference>
<dbReference type="GO" id="GO:0003676">
    <property type="term" value="F:nucleic acid binding"/>
    <property type="evidence" value="ECO:0007669"/>
    <property type="project" value="InterPro"/>
</dbReference>
<dbReference type="GO" id="GO:0008270">
    <property type="term" value="F:zinc ion binding"/>
    <property type="evidence" value="ECO:0007669"/>
    <property type="project" value="UniProtKB-KW"/>
</dbReference>
<gene>
    <name evidence="4" type="ORF">RhiirA5_431143</name>
</gene>
<feature type="region of interest" description="Disordered" evidence="2">
    <location>
        <begin position="220"/>
        <end position="254"/>
    </location>
</feature>
<dbReference type="InterPro" id="IPR002052">
    <property type="entry name" value="DNA_methylase_N6_adenine_CS"/>
</dbReference>
<dbReference type="EMBL" id="LLXJ01002564">
    <property type="protein sequence ID" value="PKB98580.1"/>
    <property type="molecule type" value="Genomic_DNA"/>
</dbReference>
<dbReference type="VEuPathDB" id="FungiDB:FUN_012195"/>
<dbReference type="PROSITE" id="PS00028">
    <property type="entry name" value="ZINC_FINGER_C2H2_1"/>
    <property type="match status" value="1"/>
</dbReference>
<comment type="caution">
    <text evidence="4">The sequence shown here is derived from an EMBL/GenBank/DDBJ whole genome shotgun (WGS) entry which is preliminary data.</text>
</comment>
<name>A0A2N0NVH9_9GLOM</name>
<dbReference type="VEuPathDB" id="FungiDB:RhiirA1_471137"/>
<accession>A0A2N0NVH9</accession>
<dbReference type="GO" id="GO:0008168">
    <property type="term" value="F:methyltransferase activity"/>
    <property type="evidence" value="ECO:0007669"/>
    <property type="project" value="InterPro"/>
</dbReference>
<keyword evidence="1" id="KW-0479">Metal-binding</keyword>
<sequence>MTQCNFPCFLCSKIFNTRKKLQNHERNVHKNNKLIPHRHILHQPSNETMSFYRDAIIIRLKNSLGFNRHSVGKKHITIDAFPEDVFVSLFENEDNFKYIPSQRKYQCILEGTVGEEQLKKIFKYDQIIFRENINTSTRGYILFENNDGQYKAIFNWKQKELKENTRRFLSGILTINFIADSGEFINDQENYVAPLQPLQPPSSNDDHILHIIYSNPPYNASNNKLSSNNKSTTFTKPQYRYILPRPPLSNTNNS</sequence>
<dbReference type="AlphaFoldDB" id="A0A2N0NVH9"/>
<feature type="domain" description="C2H2-type" evidence="3">
    <location>
        <begin position="6"/>
        <end position="34"/>
    </location>
</feature>
<dbReference type="PROSITE" id="PS00092">
    <property type="entry name" value="N6_MTASE"/>
    <property type="match status" value="1"/>
</dbReference>
<evidence type="ECO:0000313" key="5">
    <source>
        <dbReference type="Proteomes" id="UP000232722"/>
    </source>
</evidence>
<keyword evidence="1" id="KW-0863">Zinc-finger</keyword>
<keyword evidence="1" id="KW-0862">Zinc</keyword>
<reference evidence="4 5" key="2">
    <citation type="submission" date="2017-09" db="EMBL/GenBank/DDBJ databases">
        <title>Extensive intraspecific genome diversity in a model arbuscular mycorrhizal fungus.</title>
        <authorList>
            <person name="Chen E.C."/>
            <person name="Morin E."/>
            <person name="Beaudet D."/>
            <person name="Noel J."/>
            <person name="Ndikumana S."/>
            <person name="Charron P."/>
            <person name="St-Onge C."/>
            <person name="Giorgi J."/>
            <person name="Grigoriev I.V."/>
            <person name="Roux C."/>
            <person name="Martin F.M."/>
            <person name="Corradi N."/>
        </authorList>
    </citation>
    <scope>NUCLEOTIDE SEQUENCE [LARGE SCALE GENOMIC DNA]</scope>
    <source>
        <strain evidence="4 5">A5</strain>
    </source>
</reference>
<proteinExistence type="predicted"/>
<dbReference type="PROSITE" id="PS50157">
    <property type="entry name" value="ZINC_FINGER_C2H2_2"/>
    <property type="match status" value="1"/>
</dbReference>
<dbReference type="GO" id="GO:0032259">
    <property type="term" value="P:methylation"/>
    <property type="evidence" value="ECO:0007669"/>
    <property type="project" value="InterPro"/>
</dbReference>
<dbReference type="VEuPathDB" id="FungiDB:RhiirFUN_022126"/>